<organism evidence="2 3">
    <name type="scientific">Nonomuraea pusilla</name>
    <dbReference type="NCBI Taxonomy" id="46177"/>
    <lineage>
        <taxon>Bacteria</taxon>
        <taxon>Bacillati</taxon>
        <taxon>Actinomycetota</taxon>
        <taxon>Actinomycetes</taxon>
        <taxon>Streptosporangiales</taxon>
        <taxon>Streptosporangiaceae</taxon>
        <taxon>Nonomuraea</taxon>
    </lineage>
</organism>
<proteinExistence type="predicted"/>
<dbReference type="AlphaFoldDB" id="A0A1H7G465"/>
<dbReference type="Proteomes" id="UP000198953">
    <property type="component" value="Unassembled WGS sequence"/>
</dbReference>
<gene>
    <name evidence="2" type="ORF">SAMN05660976_00279</name>
</gene>
<feature type="region of interest" description="Disordered" evidence="1">
    <location>
        <begin position="132"/>
        <end position="181"/>
    </location>
</feature>
<sequence length="197" mass="20547">MLFGALLAPAILAGGLLAGEMQGLEMSGALGGPVREAPVWAAFGPVPVPEPAHPDRRYGARVRVPVRVAMRRPVAARVRPEPRPRARPVAPRKREVPEVVAVDPYAPEPVEAAGTGCPGEWDGSWLGELCGAGQQQRQEAPEGELSQDGSSGGQFEQGRLQQQLPQGEQVEGDDGSSSVVLDVTSTGYSAALSGKGV</sequence>
<evidence type="ECO:0000256" key="1">
    <source>
        <dbReference type="SAM" id="MobiDB-lite"/>
    </source>
</evidence>
<dbReference type="STRING" id="46177.SAMN05660976_00279"/>
<accession>A0A1H7G465</accession>
<protein>
    <submittedName>
        <fullName evidence="2">Uncharacterized protein</fullName>
    </submittedName>
</protein>
<evidence type="ECO:0000313" key="3">
    <source>
        <dbReference type="Proteomes" id="UP000198953"/>
    </source>
</evidence>
<reference evidence="2 3" key="1">
    <citation type="submission" date="2016-10" db="EMBL/GenBank/DDBJ databases">
        <authorList>
            <person name="de Groot N.N."/>
        </authorList>
    </citation>
    <scope>NUCLEOTIDE SEQUENCE [LARGE SCALE GENOMIC DNA]</scope>
    <source>
        <strain evidence="2 3">DSM 43357</strain>
    </source>
</reference>
<dbReference type="EMBL" id="FOBF01000001">
    <property type="protein sequence ID" value="SEK32911.1"/>
    <property type="molecule type" value="Genomic_DNA"/>
</dbReference>
<name>A0A1H7G465_9ACTN</name>
<evidence type="ECO:0000313" key="2">
    <source>
        <dbReference type="EMBL" id="SEK32911.1"/>
    </source>
</evidence>
<keyword evidence="3" id="KW-1185">Reference proteome</keyword>